<evidence type="ECO:0000259" key="5">
    <source>
        <dbReference type="PROSITE" id="PS50837"/>
    </source>
</evidence>
<dbReference type="CDD" id="cd00200">
    <property type="entry name" value="WD40"/>
    <property type="match status" value="1"/>
</dbReference>
<dbReference type="InterPro" id="IPR015943">
    <property type="entry name" value="WD40/YVTN_repeat-like_dom_sf"/>
</dbReference>
<keyword evidence="1 3" id="KW-0853">WD repeat</keyword>
<sequence length="1003" mass="112686">MFRWYRNAARCYAYLSDVSTAKRKANSDISEWESAFRRSKWFTRGWTLQELLAPHSVEFFSQQRKRLGDKDTLRLQIHAITGIPERALEGEPLWHFSVNDRLSWMQNRQTKHKEDKVYSLLGIFGVYISPFYGEGMAKALTRLQDEIKKLEECTRDLQVTDPRRDKARIEETKGGLLEESYYWIFQNASFLHWRNDPQSRLLWIKGDPGKGKTMLLCGIINELRKSTAKTTLFSYFFIQATDSRINSATAVLRGLLFMLVNQQPALISHLRKKYDQTGKALFEDANAWVVLCEIFTDILQDSNLDNVYFFIDALDECVKDLPKLLAFIVQKSTLSPRAKWILTSRNYANIEQRLRLDNSRARLSLELKENAAQVSRAVNAYINHRLTELEQIQHDQPLQSSVREKMQQKANGTFLWVSLVMKELKDVQSWEVAQVLEEVPTDLTDVYQRMMEHIKQLKRRNPELCRQILSTVVATYRPLHLQELSVLADLPNQGSNAEQTTAAIVNMCGSFLTLREGHVYVIHQSARDFLSDEAAVSVFPSGAGEVHRDIFSRSIRAMSGNLQRDMYQLDALGYPVEQVQQPKPDPLAALRYSCIYWIDHLCEWISNSSTYDGSILMSGGVVDGFMRKKCFYWLEAVSLCTSMSKGVVSMSRLEALTEERAATSSTMEVVRDARRFIMYHKSAIENSPLQAYGALLFSPARSVIRALFKDEEPRGIVIKPGMQDRWSNCLLTLEGHSNIVNSVAFSHDSTQLASASDDGTVKVWDARSGECLSTLEGHSGWVSSVAFSHDSTQLASASHDRTVKVWDARSGECLSTLEGHSGSVSSVAFSHDSTQLASASYDGTVKVWDARSGECLSTLEGHSGWVSSVAFSHDSTQLASASHDRTVKVWDARSGECLSTLNVDQSLGSISFDSDNKSLRTDIGVINISALSNSALSSITTKPQIPQHQGVALGEDGKWIMYNSKNLLWLPSEYRPSCSAVLGGVIAIGVGNGRVLITLSNAL</sequence>
<keyword evidence="4" id="KW-0812">Transmembrane</keyword>
<feature type="repeat" description="WD" evidence="3">
    <location>
        <begin position="817"/>
        <end position="858"/>
    </location>
</feature>
<dbReference type="InterPro" id="IPR020472">
    <property type="entry name" value="WD40_PAC1"/>
</dbReference>
<dbReference type="Pfam" id="PF24883">
    <property type="entry name" value="NPHP3_N"/>
    <property type="match status" value="1"/>
</dbReference>
<dbReference type="InterPro" id="IPR019775">
    <property type="entry name" value="WD40_repeat_CS"/>
</dbReference>
<protein>
    <recommendedName>
        <fullName evidence="5">NACHT domain-containing protein</fullName>
    </recommendedName>
</protein>
<dbReference type="PANTHER" id="PTHR10622">
    <property type="entry name" value="HET DOMAIN-CONTAINING PROTEIN"/>
    <property type="match status" value="1"/>
</dbReference>
<evidence type="ECO:0000256" key="3">
    <source>
        <dbReference type="PROSITE-ProRule" id="PRU00221"/>
    </source>
</evidence>
<dbReference type="PROSITE" id="PS50082">
    <property type="entry name" value="WD_REPEATS_2"/>
    <property type="match status" value="4"/>
</dbReference>
<feature type="transmembrane region" description="Helical" evidence="4">
    <location>
        <begin position="117"/>
        <end position="133"/>
    </location>
</feature>
<keyword evidence="4" id="KW-1133">Transmembrane helix</keyword>
<dbReference type="Gene3D" id="3.40.50.300">
    <property type="entry name" value="P-loop containing nucleotide triphosphate hydrolases"/>
    <property type="match status" value="1"/>
</dbReference>
<evidence type="ECO:0000256" key="2">
    <source>
        <dbReference type="ARBA" id="ARBA00022737"/>
    </source>
</evidence>
<evidence type="ECO:0000256" key="1">
    <source>
        <dbReference type="ARBA" id="ARBA00022574"/>
    </source>
</evidence>
<feature type="domain" description="NACHT" evidence="5">
    <location>
        <begin position="200"/>
        <end position="371"/>
    </location>
</feature>
<dbReference type="OrthoDB" id="538223at2759"/>
<dbReference type="SMART" id="SM00320">
    <property type="entry name" value="WD40"/>
    <property type="match status" value="4"/>
</dbReference>
<dbReference type="Gene3D" id="2.130.10.10">
    <property type="entry name" value="YVTN repeat-like/Quinoprotein amine dehydrogenase"/>
    <property type="match status" value="2"/>
</dbReference>
<accession>A0A1Y1YDM1</accession>
<dbReference type="InterPro" id="IPR007111">
    <property type="entry name" value="NACHT_NTPase"/>
</dbReference>
<dbReference type="SUPFAM" id="SSF52540">
    <property type="entry name" value="P-loop containing nucleoside triphosphate hydrolases"/>
    <property type="match status" value="1"/>
</dbReference>
<dbReference type="PROSITE" id="PS50837">
    <property type="entry name" value="NACHT"/>
    <property type="match status" value="1"/>
</dbReference>
<dbReference type="Pfam" id="PF00400">
    <property type="entry name" value="WD40"/>
    <property type="match status" value="4"/>
</dbReference>
<feature type="repeat" description="WD" evidence="3">
    <location>
        <begin position="775"/>
        <end position="816"/>
    </location>
</feature>
<feature type="repeat" description="WD" evidence="3">
    <location>
        <begin position="859"/>
        <end position="900"/>
    </location>
</feature>
<dbReference type="AlphaFoldDB" id="A0A1Y1YDM1"/>
<dbReference type="InterPro" id="IPR027417">
    <property type="entry name" value="P-loop_NTPase"/>
</dbReference>
<dbReference type="PROSITE" id="PS00678">
    <property type="entry name" value="WD_REPEATS_1"/>
    <property type="match status" value="4"/>
</dbReference>
<evidence type="ECO:0000256" key="4">
    <source>
        <dbReference type="SAM" id="Phobius"/>
    </source>
</evidence>
<dbReference type="Proteomes" id="UP000193144">
    <property type="component" value="Unassembled WGS sequence"/>
</dbReference>
<dbReference type="InterPro" id="IPR056884">
    <property type="entry name" value="NPHP3-like_N"/>
</dbReference>
<dbReference type="EMBL" id="MCFA01000263">
    <property type="protein sequence ID" value="ORX96120.1"/>
    <property type="molecule type" value="Genomic_DNA"/>
</dbReference>
<dbReference type="InterPro" id="IPR036322">
    <property type="entry name" value="WD40_repeat_dom_sf"/>
</dbReference>
<feature type="repeat" description="WD" evidence="3">
    <location>
        <begin position="733"/>
        <end position="774"/>
    </location>
</feature>
<name>A0A1Y1YDM1_9PLEO</name>
<keyword evidence="4" id="KW-0472">Membrane</keyword>
<dbReference type="PRINTS" id="PR00320">
    <property type="entry name" value="GPROTEINBRPT"/>
</dbReference>
<dbReference type="InterPro" id="IPR001680">
    <property type="entry name" value="WD40_rpt"/>
</dbReference>
<organism evidence="6 7">
    <name type="scientific">Clohesyomyces aquaticus</name>
    <dbReference type="NCBI Taxonomy" id="1231657"/>
    <lineage>
        <taxon>Eukaryota</taxon>
        <taxon>Fungi</taxon>
        <taxon>Dikarya</taxon>
        <taxon>Ascomycota</taxon>
        <taxon>Pezizomycotina</taxon>
        <taxon>Dothideomycetes</taxon>
        <taxon>Pleosporomycetidae</taxon>
        <taxon>Pleosporales</taxon>
        <taxon>Lindgomycetaceae</taxon>
        <taxon>Clohesyomyces</taxon>
    </lineage>
</organism>
<keyword evidence="2" id="KW-0677">Repeat</keyword>
<evidence type="ECO:0000313" key="7">
    <source>
        <dbReference type="Proteomes" id="UP000193144"/>
    </source>
</evidence>
<comment type="caution">
    <text evidence="6">The sequence shown here is derived from an EMBL/GenBank/DDBJ whole genome shotgun (WGS) entry which is preliminary data.</text>
</comment>
<reference evidence="6 7" key="1">
    <citation type="submission" date="2016-07" db="EMBL/GenBank/DDBJ databases">
        <title>Pervasive Adenine N6-methylation of Active Genes in Fungi.</title>
        <authorList>
            <consortium name="DOE Joint Genome Institute"/>
            <person name="Mondo S.J."/>
            <person name="Dannebaum R.O."/>
            <person name="Kuo R.C."/>
            <person name="Labutti K."/>
            <person name="Haridas S."/>
            <person name="Kuo A."/>
            <person name="Salamov A."/>
            <person name="Ahrendt S.R."/>
            <person name="Lipzen A."/>
            <person name="Sullivan W."/>
            <person name="Andreopoulos W.B."/>
            <person name="Clum A."/>
            <person name="Lindquist E."/>
            <person name="Daum C."/>
            <person name="Ramamoorthy G.K."/>
            <person name="Gryganskyi A."/>
            <person name="Culley D."/>
            <person name="Magnuson J.K."/>
            <person name="James T.Y."/>
            <person name="O'Malley M.A."/>
            <person name="Stajich J.E."/>
            <person name="Spatafora J.W."/>
            <person name="Visel A."/>
            <person name="Grigoriev I.V."/>
        </authorList>
    </citation>
    <scope>NUCLEOTIDE SEQUENCE [LARGE SCALE GENOMIC DNA]</scope>
    <source>
        <strain evidence="6 7">CBS 115471</strain>
    </source>
</reference>
<proteinExistence type="predicted"/>
<dbReference type="FunFam" id="3.40.50.300:FF:001638">
    <property type="entry name" value="NACHT and WD40 domain protein"/>
    <property type="match status" value="1"/>
</dbReference>
<dbReference type="SUPFAM" id="SSF50978">
    <property type="entry name" value="WD40 repeat-like"/>
    <property type="match status" value="1"/>
</dbReference>
<dbReference type="PANTHER" id="PTHR10622:SF13">
    <property type="entry name" value="NACHT DOMAIN-CONTAINING PROTEIN"/>
    <property type="match status" value="1"/>
</dbReference>
<dbReference type="STRING" id="1231657.A0A1Y1YDM1"/>
<gene>
    <name evidence="6" type="ORF">BCR34DRAFT_593947</name>
</gene>
<evidence type="ECO:0000313" key="6">
    <source>
        <dbReference type="EMBL" id="ORX96120.1"/>
    </source>
</evidence>
<dbReference type="PROSITE" id="PS50294">
    <property type="entry name" value="WD_REPEATS_REGION"/>
    <property type="match status" value="4"/>
</dbReference>
<keyword evidence="7" id="KW-1185">Reference proteome</keyword>